<reference evidence="4 5" key="1">
    <citation type="journal article" date="2018" name="Gigascience">
        <title>Genomes of trombidid mites reveal novel predicted allergens and laterally-transferred genes associated with secondary metabolism.</title>
        <authorList>
            <person name="Dong X."/>
            <person name="Chaisiri K."/>
            <person name="Xia D."/>
            <person name="Armstrong S.D."/>
            <person name="Fang Y."/>
            <person name="Donnelly M.J."/>
            <person name="Kadowaki T."/>
            <person name="McGarry J.W."/>
            <person name="Darby A.C."/>
            <person name="Makepeace B.L."/>
        </authorList>
    </citation>
    <scope>NUCLEOTIDE SEQUENCE [LARGE SCALE GENOMIC DNA]</scope>
    <source>
        <strain evidence="4">UoL-UT</strain>
    </source>
</reference>
<evidence type="ECO:0000259" key="1">
    <source>
        <dbReference type="Pfam" id="PF00408"/>
    </source>
</evidence>
<dbReference type="PANTHER" id="PTHR45955:SF1">
    <property type="entry name" value="PHOSPHOACETYLGLUCOSAMINE MUTASE"/>
    <property type="match status" value="1"/>
</dbReference>
<dbReference type="InterPro" id="IPR005843">
    <property type="entry name" value="A-D-PHexomutase_C"/>
</dbReference>
<dbReference type="Pfam" id="PF21405">
    <property type="entry name" value="AMG1_II"/>
    <property type="match status" value="1"/>
</dbReference>
<dbReference type="EMBL" id="NCKV01014475">
    <property type="protein sequence ID" value="RWS20956.1"/>
    <property type="molecule type" value="Genomic_DNA"/>
</dbReference>
<organism evidence="4 5">
    <name type="scientific">Leptotrombidium deliense</name>
    <dbReference type="NCBI Taxonomy" id="299467"/>
    <lineage>
        <taxon>Eukaryota</taxon>
        <taxon>Metazoa</taxon>
        <taxon>Ecdysozoa</taxon>
        <taxon>Arthropoda</taxon>
        <taxon>Chelicerata</taxon>
        <taxon>Arachnida</taxon>
        <taxon>Acari</taxon>
        <taxon>Acariformes</taxon>
        <taxon>Trombidiformes</taxon>
        <taxon>Prostigmata</taxon>
        <taxon>Anystina</taxon>
        <taxon>Parasitengona</taxon>
        <taxon>Trombiculoidea</taxon>
        <taxon>Trombiculidae</taxon>
        <taxon>Leptotrombidium</taxon>
    </lineage>
</organism>
<dbReference type="InterPro" id="IPR016055">
    <property type="entry name" value="A-D-PHexomutase_a/b/a-I/II/III"/>
</dbReference>
<dbReference type="Pfam" id="PF21404">
    <property type="entry name" value="AMG1_III"/>
    <property type="match status" value="1"/>
</dbReference>
<evidence type="ECO:0000313" key="4">
    <source>
        <dbReference type="EMBL" id="RWS20956.1"/>
    </source>
</evidence>
<evidence type="ECO:0000259" key="2">
    <source>
        <dbReference type="Pfam" id="PF21404"/>
    </source>
</evidence>
<evidence type="ECO:0000313" key="5">
    <source>
        <dbReference type="Proteomes" id="UP000288716"/>
    </source>
</evidence>
<dbReference type="GO" id="GO:0006048">
    <property type="term" value="P:UDP-N-acetylglucosamine biosynthetic process"/>
    <property type="evidence" value="ECO:0007669"/>
    <property type="project" value="TreeGrafter"/>
</dbReference>
<dbReference type="GO" id="GO:0004610">
    <property type="term" value="F:phosphoacetylglucosamine mutase activity"/>
    <property type="evidence" value="ECO:0007669"/>
    <property type="project" value="TreeGrafter"/>
</dbReference>
<feature type="domain" description="Phosphoacetylglucosamine mutase AMG1" evidence="3">
    <location>
        <begin position="24"/>
        <end position="102"/>
    </location>
</feature>
<feature type="non-terminal residue" evidence="4">
    <location>
        <position position="1"/>
    </location>
</feature>
<dbReference type="VEuPathDB" id="VectorBase:LDEU011084"/>
<name>A0A443S0C9_9ACAR</name>
<dbReference type="InterPro" id="IPR036900">
    <property type="entry name" value="A-D-PHexomutase_C_sf"/>
</dbReference>
<dbReference type="STRING" id="299467.A0A443S0C9"/>
<comment type="caution">
    <text evidence="4">The sequence shown here is derived from an EMBL/GenBank/DDBJ whole genome shotgun (WGS) entry which is preliminary data.</text>
</comment>
<feature type="domain" description="Phosphoacetylglucosamine mutase AMG1" evidence="2">
    <location>
        <begin position="117"/>
        <end position="250"/>
    </location>
</feature>
<dbReference type="AlphaFoldDB" id="A0A443S0C9"/>
<evidence type="ECO:0000259" key="3">
    <source>
        <dbReference type="Pfam" id="PF21405"/>
    </source>
</evidence>
<protein>
    <submittedName>
        <fullName evidence="4">Phosphoacetylglucosamine mutase-like protein</fullName>
    </submittedName>
</protein>
<dbReference type="SUPFAM" id="SSF53738">
    <property type="entry name" value="Phosphoglucomutase, first 3 domains"/>
    <property type="match status" value="1"/>
</dbReference>
<dbReference type="Proteomes" id="UP000288716">
    <property type="component" value="Unassembled WGS sequence"/>
</dbReference>
<gene>
    <name evidence="4" type="ORF">B4U80_02732</name>
</gene>
<proteinExistence type="predicted"/>
<feature type="domain" description="Alpha-D-phosphohexomutase C-terminal" evidence="1">
    <location>
        <begin position="297"/>
        <end position="342"/>
    </location>
</feature>
<accession>A0A443S0C9</accession>
<dbReference type="InterPro" id="IPR049023">
    <property type="entry name" value="AMG1_II"/>
</dbReference>
<dbReference type="OrthoDB" id="1928at2759"/>
<dbReference type="Pfam" id="PF00408">
    <property type="entry name" value="PGM_PMM_IV"/>
    <property type="match status" value="1"/>
</dbReference>
<keyword evidence="5" id="KW-1185">Reference proteome</keyword>
<dbReference type="FunFam" id="3.30.310.50:FF:000003">
    <property type="entry name" value="Phosphoacetylglucosamine mutase"/>
    <property type="match status" value="1"/>
</dbReference>
<dbReference type="GO" id="GO:0005975">
    <property type="term" value="P:carbohydrate metabolic process"/>
    <property type="evidence" value="ECO:0007669"/>
    <property type="project" value="InterPro"/>
</dbReference>
<dbReference type="PANTHER" id="PTHR45955">
    <property type="entry name" value="PHOSPHOACETYLGLUCOSAMINE MUTASE"/>
    <property type="match status" value="1"/>
</dbReference>
<sequence>PTEEGYYAKLSKAFLKTNFKPISDELVIDCANGVGAQKLKKLIDYFQENTLFKPNLCNIGDGILNHNCGADFVKIRQGPPDGILLKPDVRYASFDGDADRIVYYYVNPITSKFCLVDGDKIAILFMLHLKDLFEKLDIANELDFCIVQTAYANGNSTQYIRNVLKVETDCVATGVKNLHHRAKQADVGVYFEANGHGTALISKKTINLINNLQDSQEKQLLLNFIDLINQTSGDAISDLLVVETILNNRQLSIHEWNSLYSDLPSKQLKVKVADRSVIKTTCDETKCTAPLGLQEIIDSTVSKYGPKARAFVRPSGTEDVVRVYAETETQEKTDQLANQIAEIIKQQLS</sequence>
<dbReference type="Gene3D" id="3.40.120.10">
    <property type="entry name" value="Alpha-D-Glucose-1,6-Bisphosphate, subunit A, domain 3"/>
    <property type="match status" value="1"/>
</dbReference>
<dbReference type="InterPro" id="IPR049022">
    <property type="entry name" value="AMG1_III"/>
</dbReference>
<dbReference type="SUPFAM" id="SSF55957">
    <property type="entry name" value="Phosphoglucomutase, C-terminal domain"/>
    <property type="match status" value="1"/>
</dbReference>
<dbReference type="Gene3D" id="3.30.310.50">
    <property type="entry name" value="Alpha-D-phosphohexomutase, C-terminal domain"/>
    <property type="match status" value="1"/>
</dbReference>